<gene>
    <name evidence="2" type="ORF">FXB42_06620</name>
</gene>
<dbReference type="InterPro" id="IPR038109">
    <property type="entry name" value="DNA_bind_recomb_sf"/>
</dbReference>
<dbReference type="Proteomes" id="UP000322619">
    <property type="component" value="Unassembled WGS sequence"/>
</dbReference>
<evidence type="ECO:0000313" key="2">
    <source>
        <dbReference type="EMBL" id="TYC86523.1"/>
    </source>
</evidence>
<feature type="domain" description="Recombinase" evidence="1">
    <location>
        <begin position="6"/>
        <end position="92"/>
    </location>
</feature>
<evidence type="ECO:0000259" key="1">
    <source>
        <dbReference type="PROSITE" id="PS51737"/>
    </source>
</evidence>
<dbReference type="GO" id="GO:0003677">
    <property type="term" value="F:DNA binding"/>
    <property type="evidence" value="ECO:0007669"/>
    <property type="project" value="InterPro"/>
</dbReference>
<protein>
    <submittedName>
        <fullName evidence="2">Recombinase</fullName>
    </submittedName>
</protein>
<organism evidence="2 3">
    <name type="scientific">Acetobacterium wieringae</name>
    <dbReference type="NCBI Taxonomy" id="52694"/>
    <lineage>
        <taxon>Bacteria</taxon>
        <taxon>Bacillati</taxon>
        <taxon>Bacillota</taxon>
        <taxon>Clostridia</taxon>
        <taxon>Eubacteriales</taxon>
        <taxon>Eubacteriaceae</taxon>
        <taxon>Acetobacterium</taxon>
    </lineage>
</organism>
<name>A0A5D0WR46_9FIRM</name>
<proteinExistence type="predicted"/>
<dbReference type="Gene3D" id="3.90.1750.20">
    <property type="entry name" value="Putative Large Serine Recombinase, Chain B, Domain 2"/>
    <property type="match status" value="1"/>
</dbReference>
<evidence type="ECO:0000313" key="3">
    <source>
        <dbReference type="Proteomes" id="UP000322619"/>
    </source>
</evidence>
<dbReference type="PROSITE" id="PS51737">
    <property type="entry name" value="RECOMBINASE_DNA_BIND"/>
    <property type="match status" value="1"/>
</dbReference>
<reference evidence="2 3" key="1">
    <citation type="submission" date="2019-08" db="EMBL/GenBank/DDBJ databases">
        <title>Isolation and enrichment of carboxydotrophic bacteria from anaerobic sludge for the production of bio-based chemicals from syngas.</title>
        <authorList>
            <person name="Antares A.L."/>
            <person name="Moreira J."/>
            <person name="Diender M."/>
            <person name="Parshina S.N."/>
            <person name="Stams A.J.M."/>
            <person name="Alves M."/>
            <person name="Alves J.I."/>
            <person name="Sousa D.Z."/>
        </authorList>
    </citation>
    <scope>NUCLEOTIDE SEQUENCE [LARGE SCALE GENOMIC DNA]</scope>
    <source>
        <strain evidence="2 3">JM</strain>
    </source>
</reference>
<sequence>MGRSIPYGYRIEDGQAVVAEEQAARIREFFNVYISGMALTVAAKTAGLKLHHGCAGRMLRNKRYLGDAYYPAIIDKELFEKAEAKRMEKARSLGRIRELNDQKTPECLMRFKMPKVIDKFSDPFKQAEYAYSLVESEVEVSDGIK</sequence>
<dbReference type="RefSeq" id="WP_148637229.1">
    <property type="nucleotide sequence ID" value="NZ_VSLA01000010.1"/>
</dbReference>
<dbReference type="GO" id="GO:0000150">
    <property type="term" value="F:DNA strand exchange activity"/>
    <property type="evidence" value="ECO:0007669"/>
    <property type="project" value="InterPro"/>
</dbReference>
<dbReference type="InterPro" id="IPR011109">
    <property type="entry name" value="DNA_bind_recombinase_dom"/>
</dbReference>
<dbReference type="EMBL" id="VSLA01000010">
    <property type="protein sequence ID" value="TYC86523.1"/>
    <property type="molecule type" value="Genomic_DNA"/>
</dbReference>
<accession>A0A5D0WR46</accession>
<comment type="caution">
    <text evidence="2">The sequence shown here is derived from an EMBL/GenBank/DDBJ whole genome shotgun (WGS) entry which is preliminary data.</text>
</comment>
<dbReference type="AlphaFoldDB" id="A0A5D0WR46"/>